<keyword evidence="1" id="KW-0812">Transmembrane</keyword>
<dbReference type="EMBL" id="MTJN01000002">
    <property type="protein sequence ID" value="OOV06708.1"/>
    <property type="molecule type" value="Genomic_DNA"/>
</dbReference>
<feature type="transmembrane region" description="Helical" evidence="1">
    <location>
        <begin position="15"/>
        <end position="34"/>
    </location>
</feature>
<keyword evidence="3" id="KW-1185">Reference proteome</keyword>
<protein>
    <submittedName>
        <fullName evidence="2">Uncharacterized protein</fullName>
    </submittedName>
</protein>
<keyword evidence="1" id="KW-0472">Membrane</keyword>
<feature type="transmembrane region" description="Helical" evidence="1">
    <location>
        <begin position="84"/>
        <end position="103"/>
    </location>
</feature>
<gene>
    <name evidence="2" type="ORF">RF819_08200</name>
</gene>
<sequence length="193" mass="21309">MSKRSEKEARENADLVGMLAPALAATALLSYFQYRALKKQFLSGAQVKRIDDLEAQTPILAISTLGIVFALWGLYAFAAWAFRGHAAFTPVAALAAYAVWLLIKRLLAAQAACLLGVVVDQQAGAITFPTFFPALRTVPLAEIAQLTREDGNKLHIAGEFGSYSLRFSDKRRRDECIYLLKSRTRVKMLAELE</sequence>
<evidence type="ECO:0000256" key="1">
    <source>
        <dbReference type="SAM" id="Phobius"/>
    </source>
</evidence>
<accession>A0A1T1ARW8</accession>
<dbReference type="RefSeq" id="WP_078364530.1">
    <property type="nucleotide sequence ID" value="NZ_MTJN01000002.1"/>
</dbReference>
<feature type="transmembrane region" description="Helical" evidence="1">
    <location>
        <begin position="55"/>
        <end position="78"/>
    </location>
</feature>
<reference evidence="2 3" key="1">
    <citation type="submission" date="2017-01" db="EMBL/GenBank/DDBJ databases">
        <title>Genome sequencing of Rhodoferax fermentans JCM 7819.</title>
        <authorList>
            <person name="Kim Y.J."/>
            <person name="Farh M.E.-A."/>
            <person name="Yang D.-C."/>
        </authorList>
    </citation>
    <scope>NUCLEOTIDE SEQUENCE [LARGE SCALE GENOMIC DNA]</scope>
    <source>
        <strain evidence="2 3">JCM 7819</strain>
    </source>
</reference>
<dbReference type="Proteomes" id="UP000190750">
    <property type="component" value="Unassembled WGS sequence"/>
</dbReference>
<dbReference type="STRING" id="28066.RF819_08200"/>
<organism evidence="2 3">
    <name type="scientific">Rhodoferax fermentans</name>
    <dbReference type="NCBI Taxonomy" id="28066"/>
    <lineage>
        <taxon>Bacteria</taxon>
        <taxon>Pseudomonadati</taxon>
        <taxon>Pseudomonadota</taxon>
        <taxon>Betaproteobacteria</taxon>
        <taxon>Burkholderiales</taxon>
        <taxon>Comamonadaceae</taxon>
        <taxon>Rhodoferax</taxon>
    </lineage>
</organism>
<evidence type="ECO:0000313" key="3">
    <source>
        <dbReference type="Proteomes" id="UP000190750"/>
    </source>
</evidence>
<dbReference type="AlphaFoldDB" id="A0A1T1ARW8"/>
<comment type="caution">
    <text evidence="2">The sequence shown here is derived from an EMBL/GenBank/DDBJ whole genome shotgun (WGS) entry which is preliminary data.</text>
</comment>
<proteinExistence type="predicted"/>
<name>A0A1T1ARW8_RHOFE</name>
<evidence type="ECO:0000313" key="2">
    <source>
        <dbReference type="EMBL" id="OOV06708.1"/>
    </source>
</evidence>
<keyword evidence="1" id="KW-1133">Transmembrane helix</keyword>